<comment type="caution">
    <text evidence="1">The sequence shown here is derived from an EMBL/GenBank/DDBJ whole genome shotgun (WGS) entry which is preliminary data.</text>
</comment>
<dbReference type="Proteomes" id="UP000319516">
    <property type="component" value="Unassembled WGS sequence"/>
</dbReference>
<dbReference type="OrthoDB" id="9770625at2"/>
<evidence type="ECO:0000313" key="2">
    <source>
        <dbReference type="Proteomes" id="UP000319516"/>
    </source>
</evidence>
<accession>A0A542YV47</accession>
<dbReference type="PANTHER" id="PTHR43649:SF12">
    <property type="entry name" value="DIACETYLCHITOBIOSE BINDING PROTEIN DASA"/>
    <property type="match status" value="1"/>
</dbReference>
<dbReference type="CDD" id="cd13585">
    <property type="entry name" value="PBP2_TMBP_like"/>
    <property type="match status" value="1"/>
</dbReference>
<dbReference type="InterPro" id="IPR050490">
    <property type="entry name" value="Bact_solute-bd_prot1"/>
</dbReference>
<evidence type="ECO:0000313" key="1">
    <source>
        <dbReference type="EMBL" id="TQL51961.1"/>
    </source>
</evidence>
<dbReference type="PANTHER" id="PTHR43649">
    <property type="entry name" value="ARABINOSE-BINDING PROTEIN-RELATED"/>
    <property type="match status" value="1"/>
</dbReference>
<name>A0A542YV47_9MICO</name>
<dbReference type="InterPro" id="IPR006059">
    <property type="entry name" value="SBP"/>
</dbReference>
<organism evidence="1 2">
    <name type="scientific">Ornithinicoccus hortensis</name>
    <dbReference type="NCBI Taxonomy" id="82346"/>
    <lineage>
        <taxon>Bacteria</taxon>
        <taxon>Bacillati</taxon>
        <taxon>Actinomycetota</taxon>
        <taxon>Actinomycetes</taxon>
        <taxon>Micrococcales</taxon>
        <taxon>Intrasporangiaceae</taxon>
        <taxon>Ornithinicoccus</taxon>
    </lineage>
</organism>
<dbReference type="SUPFAM" id="SSF53850">
    <property type="entry name" value="Periplasmic binding protein-like II"/>
    <property type="match status" value="1"/>
</dbReference>
<keyword evidence="2" id="KW-1185">Reference proteome</keyword>
<gene>
    <name evidence="1" type="ORF">FB467_3128</name>
</gene>
<dbReference type="Pfam" id="PF01547">
    <property type="entry name" value="SBP_bac_1"/>
    <property type="match status" value="1"/>
</dbReference>
<dbReference type="RefSeq" id="WP_141785896.1">
    <property type="nucleotide sequence ID" value="NZ_BAAAIK010000001.1"/>
</dbReference>
<dbReference type="PROSITE" id="PS51257">
    <property type="entry name" value="PROKAR_LIPOPROTEIN"/>
    <property type="match status" value="1"/>
</dbReference>
<dbReference type="Gene3D" id="3.40.190.10">
    <property type="entry name" value="Periplasmic binding protein-like II"/>
    <property type="match status" value="2"/>
</dbReference>
<dbReference type="EMBL" id="VFOP01000001">
    <property type="protein sequence ID" value="TQL51961.1"/>
    <property type="molecule type" value="Genomic_DNA"/>
</dbReference>
<reference evidence="1 2" key="1">
    <citation type="submission" date="2019-06" db="EMBL/GenBank/DDBJ databases">
        <title>Sequencing the genomes of 1000 actinobacteria strains.</title>
        <authorList>
            <person name="Klenk H.-P."/>
        </authorList>
    </citation>
    <scope>NUCLEOTIDE SEQUENCE [LARGE SCALE GENOMIC DNA]</scope>
    <source>
        <strain evidence="1 2">DSM 12335</strain>
    </source>
</reference>
<proteinExistence type="predicted"/>
<dbReference type="AlphaFoldDB" id="A0A542YV47"/>
<sequence length="452" mass="48693">MQRQHSNRRGAVVAAAVLVGVGACGSGDGGGDAGGPAGDGTLTIATVSNADAERMQELSEHFAAGHPDVDLEWVTFEENELRQRVTTDIATDAGQFDVVMLGTYEVPIWAEREWLVPLDSLPDEYAVDDLLPSIREALSYEGTPHALPFYGESAFTMYRTDLFDQAGLEMPEAPTWEFLKEAAATLGEQGDAAGICLRGKPGWGENVAFLTAMANSHGGSWFDMDWTPQFDTEPWQTTIADYVALGEYAPPGAEENGYAENLELFAAGECAIWVDSTAAASYISDPDQSEVADSVGFALAPDAGQGKRSNWLWAWALAVPESSAQHEDALAFVAWATSSEYTELVAQEYGWLQAPPGTRTSLYENPDYQQAAPFAGLALESIETADPANPTDNEVPYTGIQYVGIPEFQSIGTAVGGRFSLALAGDITVDEALTESQWVTDQVIERTRFIEE</sequence>
<protein>
    <submittedName>
        <fullName evidence="1">Sorbitol-binding protein /mannitol-binding protein</fullName>
    </submittedName>
</protein>